<evidence type="ECO:0000313" key="2">
    <source>
        <dbReference type="EMBL" id="OTO00964.1"/>
    </source>
</evidence>
<dbReference type="Gene3D" id="3.30.70.100">
    <property type="match status" value="1"/>
</dbReference>
<comment type="caution">
    <text evidence="2">The sequence shown here is derived from an EMBL/GenBank/DDBJ whole genome shotgun (WGS) entry which is preliminary data.</text>
</comment>
<keyword evidence="2" id="KW-0560">Oxidoreductase</keyword>
<dbReference type="EMBL" id="NGLB01000001">
    <property type="protein sequence ID" value="OTO00964.1"/>
    <property type="molecule type" value="Genomic_DNA"/>
</dbReference>
<organism evidence="2 3">
    <name type="scientific">Enterococcus faecium</name>
    <name type="common">Streptococcus faecium</name>
    <dbReference type="NCBI Taxonomy" id="1352"/>
    <lineage>
        <taxon>Bacteria</taxon>
        <taxon>Bacillati</taxon>
        <taxon>Bacillota</taxon>
        <taxon>Bacilli</taxon>
        <taxon>Lactobacillales</taxon>
        <taxon>Enterococcaceae</taxon>
        <taxon>Enterococcus</taxon>
    </lineage>
</organism>
<dbReference type="InterPro" id="IPR011008">
    <property type="entry name" value="Dimeric_a/b-barrel"/>
</dbReference>
<dbReference type="GO" id="GO:0004497">
    <property type="term" value="F:monooxygenase activity"/>
    <property type="evidence" value="ECO:0007669"/>
    <property type="project" value="UniProtKB-KW"/>
</dbReference>
<keyword evidence="2" id="KW-0503">Monooxygenase</keyword>
<protein>
    <submittedName>
        <fullName evidence="2">Antibiotic biosynthesis monooxygenase</fullName>
    </submittedName>
</protein>
<sequence length="110" mass="12815">MAITVNIYYSGVKGNAKKFAKEMVSTGIVEDIRAEKGNIKYEYFFPMDDEDTVLLIDSWTDQDALDKHHESSMMSQIAELREKYDLHMKVERYMADIDNSFTKDSAFIRK</sequence>
<proteinExistence type="predicted"/>
<reference evidence="2 3" key="1">
    <citation type="submission" date="2017-05" db="EMBL/GenBank/DDBJ databases">
        <title>The Genome Sequence of Enterococcus faecium 6F2_DIV0138.</title>
        <authorList>
            <consortium name="The Broad Institute Genomics Platform"/>
            <consortium name="The Broad Institute Genomic Center for Infectious Diseases"/>
            <person name="Earl A."/>
            <person name="Manson A."/>
            <person name="Schwartman J."/>
            <person name="Gilmore M."/>
            <person name="Abouelleil A."/>
            <person name="Cao P."/>
            <person name="Chapman S."/>
            <person name="Cusick C."/>
            <person name="Shea T."/>
            <person name="Young S."/>
            <person name="Neafsey D."/>
            <person name="Nusbaum C."/>
            <person name="Birren B."/>
        </authorList>
    </citation>
    <scope>NUCLEOTIDE SEQUENCE [LARGE SCALE GENOMIC DNA]</scope>
    <source>
        <strain evidence="2 3">6F2_DIV0138</strain>
    </source>
</reference>
<dbReference type="AlphaFoldDB" id="A0AB73NUB9"/>
<dbReference type="SUPFAM" id="SSF54909">
    <property type="entry name" value="Dimeric alpha+beta barrel"/>
    <property type="match status" value="1"/>
</dbReference>
<accession>A0AB73NUB9</accession>
<dbReference type="RefSeq" id="WP_086325069.1">
    <property type="nucleotide sequence ID" value="NZ_JAYERG010000011.1"/>
</dbReference>
<dbReference type="PROSITE" id="PS51725">
    <property type="entry name" value="ABM"/>
    <property type="match status" value="1"/>
</dbReference>
<name>A0AB73NUB9_ENTFC</name>
<evidence type="ECO:0000259" key="1">
    <source>
        <dbReference type="PROSITE" id="PS51725"/>
    </source>
</evidence>
<dbReference type="Proteomes" id="UP000194737">
    <property type="component" value="Unassembled WGS sequence"/>
</dbReference>
<dbReference type="Pfam" id="PF03992">
    <property type="entry name" value="ABM"/>
    <property type="match status" value="1"/>
</dbReference>
<feature type="domain" description="ABM" evidence="1">
    <location>
        <begin position="3"/>
        <end position="94"/>
    </location>
</feature>
<evidence type="ECO:0000313" key="3">
    <source>
        <dbReference type="Proteomes" id="UP000194737"/>
    </source>
</evidence>
<dbReference type="InterPro" id="IPR007138">
    <property type="entry name" value="ABM_dom"/>
</dbReference>
<gene>
    <name evidence="2" type="ORF">A5804_002483</name>
</gene>